<evidence type="ECO:0000256" key="1">
    <source>
        <dbReference type="SAM" id="MobiDB-lite"/>
    </source>
</evidence>
<reference evidence="2" key="1">
    <citation type="submission" date="2023-10" db="EMBL/GenBank/DDBJ databases">
        <title>Characterization and genome sequence of Mycobacterium intracellulare ABSURDO, a novel pathogenic isolate with three colony morphotypes that vary in growth and acid-fastness.</title>
        <authorList>
            <person name="Jude B.A."/>
            <person name="Robinson R.T."/>
        </authorList>
    </citation>
    <scope>NUCLEOTIDE SEQUENCE</scope>
    <source>
        <strain evidence="2">ABSURDO Component B</strain>
    </source>
</reference>
<sequence>MTRVQVRKARTTSRVNRTTSKKNWQVRQPATNCAAVRVFVYSSHRWAILNADRLARGQRISTYGLRGFHIEYV</sequence>
<dbReference type="RefSeq" id="WP_317727106.1">
    <property type="nucleotide sequence ID" value="NZ_JAWLLC010000002.1"/>
</dbReference>
<proteinExistence type="predicted"/>
<evidence type="ECO:0000313" key="2">
    <source>
        <dbReference type="EMBL" id="MDV7010797.1"/>
    </source>
</evidence>
<name>A0AAE4UAN7_MYCIT</name>
<evidence type="ECO:0000313" key="3">
    <source>
        <dbReference type="Proteomes" id="UP001187143"/>
    </source>
</evidence>
<feature type="region of interest" description="Disordered" evidence="1">
    <location>
        <begin position="1"/>
        <end position="26"/>
    </location>
</feature>
<feature type="compositionally biased region" description="Polar residues" evidence="1">
    <location>
        <begin position="12"/>
        <end position="26"/>
    </location>
</feature>
<feature type="compositionally biased region" description="Basic residues" evidence="1">
    <location>
        <begin position="1"/>
        <end position="11"/>
    </location>
</feature>
<accession>A0AAE4UAN7</accession>
<dbReference type="AlphaFoldDB" id="A0AAE4UAN7"/>
<protein>
    <submittedName>
        <fullName evidence="2">Uncharacterized protein</fullName>
    </submittedName>
</protein>
<organism evidence="2 3">
    <name type="scientific">Mycobacterium intracellulare</name>
    <dbReference type="NCBI Taxonomy" id="1767"/>
    <lineage>
        <taxon>Bacteria</taxon>
        <taxon>Bacillati</taxon>
        <taxon>Actinomycetota</taxon>
        <taxon>Actinomycetes</taxon>
        <taxon>Mycobacteriales</taxon>
        <taxon>Mycobacteriaceae</taxon>
        <taxon>Mycobacterium</taxon>
        <taxon>Mycobacterium avium complex (MAC)</taxon>
    </lineage>
</organism>
<gene>
    <name evidence="2" type="ORF">R4F53_00550</name>
</gene>
<comment type="caution">
    <text evidence="2">The sequence shown here is derived from an EMBL/GenBank/DDBJ whole genome shotgun (WGS) entry which is preliminary data.</text>
</comment>
<dbReference type="Proteomes" id="UP001187143">
    <property type="component" value="Unassembled WGS sequence"/>
</dbReference>
<dbReference type="EMBL" id="JAWLLD010000001">
    <property type="protein sequence ID" value="MDV7010797.1"/>
    <property type="molecule type" value="Genomic_DNA"/>
</dbReference>